<dbReference type="PROSITE" id="PS50108">
    <property type="entry name" value="CRIB"/>
    <property type="match status" value="1"/>
</dbReference>
<comment type="subcellular location">
    <subcellularLocation>
        <location evidence="1">Cell membrane</location>
        <topology evidence="1">Lipid-anchor</topology>
    </subcellularLocation>
    <subcellularLocation>
        <location evidence="2">Cytoplasm</location>
        <location evidence="2">Cytoskeleton</location>
    </subcellularLocation>
</comment>
<evidence type="ECO:0000256" key="9">
    <source>
        <dbReference type="ARBA" id="ARBA00023212"/>
    </source>
</evidence>
<accession>A0A6V7I987</accession>
<dbReference type="AlphaFoldDB" id="A0A6V7I987"/>
<dbReference type="Gene3D" id="3.90.810.10">
    <property type="entry name" value="CRIB domain"/>
    <property type="match status" value="1"/>
</dbReference>
<dbReference type="InterPro" id="IPR039056">
    <property type="entry name" value="SPEC"/>
</dbReference>
<keyword evidence="6" id="KW-0133">Cell shape</keyword>
<evidence type="ECO:0000256" key="1">
    <source>
        <dbReference type="ARBA" id="ARBA00004193"/>
    </source>
</evidence>
<evidence type="ECO:0000256" key="8">
    <source>
        <dbReference type="ARBA" id="ARBA00023139"/>
    </source>
</evidence>
<comment type="similarity">
    <text evidence="3">Belongs to the CDC42SE/SPEC family.</text>
</comment>
<organism evidence="12">
    <name type="scientific">Bracon brevicornis</name>
    <dbReference type="NCBI Taxonomy" id="1563983"/>
    <lineage>
        <taxon>Eukaryota</taxon>
        <taxon>Metazoa</taxon>
        <taxon>Ecdysozoa</taxon>
        <taxon>Arthropoda</taxon>
        <taxon>Hexapoda</taxon>
        <taxon>Insecta</taxon>
        <taxon>Pterygota</taxon>
        <taxon>Neoptera</taxon>
        <taxon>Endopterygota</taxon>
        <taxon>Hymenoptera</taxon>
        <taxon>Apocrita</taxon>
        <taxon>Ichneumonoidea</taxon>
        <taxon>Braconidae</taxon>
        <taxon>Braconinae</taxon>
        <taxon>Bracon</taxon>
    </lineage>
</organism>
<keyword evidence="9" id="KW-0206">Cytoskeleton</keyword>
<dbReference type="InterPro" id="IPR000095">
    <property type="entry name" value="CRIB_dom"/>
</dbReference>
<dbReference type="Pfam" id="PF00786">
    <property type="entry name" value="PBD"/>
    <property type="match status" value="1"/>
</dbReference>
<dbReference type="GO" id="GO:0005856">
    <property type="term" value="C:cytoskeleton"/>
    <property type="evidence" value="ECO:0007669"/>
    <property type="project" value="UniProtKB-SubCell"/>
</dbReference>
<dbReference type="GO" id="GO:0005886">
    <property type="term" value="C:plasma membrane"/>
    <property type="evidence" value="ECO:0007669"/>
    <property type="project" value="UniProtKB-SubCell"/>
</dbReference>
<keyword evidence="10" id="KW-0449">Lipoprotein</keyword>
<dbReference type="GO" id="GO:0008360">
    <property type="term" value="P:regulation of cell shape"/>
    <property type="evidence" value="ECO:0007669"/>
    <property type="project" value="UniProtKB-KW"/>
</dbReference>
<keyword evidence="4" id="KW-1003">Cell membrane</keyword>
<evidence type="ECO:0000256" key="5">
    <source>
        <dbReference type="ARBA" id="ARBA00022490"/>
    </source>
</evidence>
<evidence type="ECO:0000313" key="12">
    <source>
        <dbReference type="EMBL" id="CAD1536240.1"/>
    </source>
</evidence>
<evidence type="ECO:0000256" key="7">
    <source>
        <dbReference type="ARBA" id="ARBA00023136"/>
    </source>
</evidence>
<dbReference type="GO" id="GO:0035023">
    <property type="term" value="P:regulation of Rho protein signal transduction"/>
    <property type="evidence" value="ECO:0007669"/>
    <property type="project" value="InterPro"/>
</dbReference>
<sequence>MTTNGEVWVQWFTCCLTQQGPGARNKRQRPQHRLRIDRSMIGAPTNFQHTSHIGSGDVDMSSAHLSAIQSQMQGKGGYEASFGVKVKIKSILILQQQSFLSLQDNQGANTIQLA</sequence>
<feature type="domain" description="CRIB" evidence="11">
    <location>
        <begin position="41"/>
        <end position="54"/>
    </location>
</feature>
<protein>
    <recommendedName>
        <fullName evidence="11">CRIB domain-containing protein</fullName>
    </recommendedName>
</protein>
<evidence type="ECO:0000256" key="4">
    <source>
        <dbReference type="ARBA" id="ARBA00022475"/>
    </source>
</evidence>
<proteinExistence type="inferred from homology"/>
<dbReference type="InterPro" id="IPR036936">
    <property type="entry name" value="CRIB_dom_sf"/>
</dbReference>
<dbReference type="EMBL" id="CADCXW020000003">
    <property type="protein sequence ID" value="CAD1536240.1"/>
    <property type="molecule type" value="Genomic_DNA"/>
</dbReference>
<gene>
    <name evidence="12" type="ORF">BBRV_LOCUS19063</name>
</gene>
<evidence type="ECO:0000256" key="6">
    <source>
        <dbReference type="ARBA" id="ARBA00022960"/>
    </source>
</evidence>
<keyword evidence="5" id="KW-0963">Cytoplasm</keyword>
<name>A0A6V7I987_9HYME</name>
<dbReference type="FunFam" id="3.90.810.10:FF:000004">
    <property type="entry name" value="CDC42 small effector protein 2"/>
    <property type="match status" value="1"/>
</dbReference>
<dbReference type="PANTHER" id="PTHR13502:SF6">
    <property type="entry name" value="CDC42 SMALL EFFECTOR PROTEIN HOMOLOG"/>
    <property type="match status" value="1"/>
</dbReference>
<dbReference type="CDD" id="cd00132">
    <property type="entry name" value="CRIB"/>
    <property type="match status" value="1"/>
</dbReference>
<evidence type="ECO:0000259" key="11">
    <source>
        <dbReference type="PROSITE" id="PS50108"/>
    </source>
</evidence>
<keyword evidence="8" id="KW-0564">Palmitate</keyword>
<reference evidence="12" key="1">
    <citation type="submission" date="2020-07" db="EMBL/GenBank/DDBJ databases">
        <authorList>
            <person name="Ferguson B K."/>
        </authorList>
    </citation>
    <scope>NUCLEOTIDE SEQUENCE</scope>
    <source>
        <strain evidence="12">L06</strain>
    </source>
</reference>
<keyword evidence="7" id="KW-0472">Membrane</keyword>
<evidence type="ECO:0000256" key="3">
    <source>
        <dbReference type="ARBA" id="ARBA00005720"/>
    </source>
</evidence>
<dbReference type="PANTHER" id="PTHR13502">
    <property type="entry name" value="CDC42 SMALL EFFECTOR PROTEIN HOMOLOG"/>
    <property type="match status" value="1"/>
</dbReference>
<evidence type="ECO:0000256" key="2">
    <source>
        <dbReference type="ARBA" id="ARBA00004245"/>
    </source>
</evidence>
<dbReference type="GO" id="GO:0031267">
    <property type="term" value="F:small GTPase binding"/>
    <property type="evidence" value="ECO:0007669"/>
    <property type="project" value="InterPro"/>
</dbReference>
<evidence type="ECO:0000256" key="10">
    <source>
        <dbReference type="ARBA" id="ARBA00023288"/>
    </source>
</evidence>